<dbReference type="Pfam" id="PF07587">
    <property type="entry name" value="PSD1"/>
    <property type="match status" value="1"/>
</dbReference>
<reference evidence="7 8" key="1">
    <citation type="journal article" date="2023" name="Microbiol. Resour. Announc.">
        <title>Complete Genome Sequence of Imperialibacter roseus strain P4T.</title>
        <authorList>
            <person name="Tizabi D.R."/>
            <person name="Bachvaroff T."/>
            <person name="Hill R.T."/>
        </authorList>
    </citation>
    <scope>NUCLEOTIDE SEQUENCE [LARGE SCALE GENOMIC DNA]</scope>
    <source>
        <strain evidence="7 8">P4T</strain>
    </source>
</reference>
<keyword evidence="5" id="KW-1133">Transmembrane helix</keyword>
<evidence type="ECO:0000259" key="6">
    <source>
        <dbReference type="PROSITE" id="PS51007"/>
    </source>
</evidence>
<dbReference type="PANTHER" id="PTHR35889">
    <property type="entry name" value="CYCLOINULO-OLIGOSACCHARIDE FRUCTANOTRANSFERASE-RELATED"/>
    <property type="match status" value="1"/>
</dbReference>
<dbReference type="InterPro" id="IPR009056">
    <property type="entry name" value="Cyt_c-like_dom"/>
</dbReference>
<name>A0ABZ0IZ21_9BACT</name>
<feature type="transmembrane region" description="Helical" evidence="5">
    <location>
        <begin position="7"/>
        <end position="27"/>
    </location>
</feature>
<dbReference type="EMBL" id="CP136051">
    <property type="protein sequence ID" value="WOK08931.1"/>
    <property type="molecule type" value="Genomic_DNA"/>
</dbReference>
<dbReference type="Gene3D" id="2.60.120.260">
    <property type="entry name" value="Galactose-binding domain-like"/>
    <property type="match status" value="1"/>
</dbReference>
<keyword evidence="3 4" id="KW-0408">Iron</keyword>
<evidence type="ECO:0000256" key="3">
    <source>
        <dbReference type="ARBA" id="ARBA00023004"/>
    </source>
</evidence>
<dbReference type="Proteomes" id="UP001302349">
    <property type="component" value="Chromosome"/>
</dbReference>
<dbReference type="RefSeq" id="WP_317491560.1">
    <property type="nucleotide sequence ID" value="NZ_CP136051.1"/>
</dbReference>
<evidence type="ECO:0000313" key="8">
    <source>
        <dbReference type="Proteomes" id="UP001302349"/>
    </source>
</evidence>
<evidence type="ECO:0000256" key="2">
    <source>
        <dbReference type="ARBA" id="ARBA00022723"/>
    </source>
</evidence>
<keyword evidence="5" id="KW-0472">Membrane</keyword>
<keyword evidence="2 4" id="KW-0479">Metal-binding</keyword>
<keyword evidence="5" id="KW-0812">Transmembrane</keyword>
<dbReference type="Pfam" id="PF07583">
    <property type="entry name" value="PSCyt2"/>
    <property type="match status" value="1"/>
</dbReference>
<keyword evidence="1 4" id="KW-0349">Heme</keyword>
<evidence type="ECO:0000256" key="5">
    <source>
        <dbReference type="SAM" id="Phobius"/>
    </source>
</evidence>
<dbReference type="InterPro" id="IPR036909">
    <property type="entry name" value="Cyt_c-like_dom_sf"/>
</dbReference>
<evidence type="ECO:0000313" key="7">
    <source>
        <dbReference type="EMBL" id="WOK08931.1"/>
    </source>
</evidence>
<dbReference type="InterPro" id="IPR011429">
    <property type="entry name" value="Cyt_c_Planctomycete-type"/>
</dbReference>
<gene>
    <name evidence="7" type="ORF">RT717_09815</name>
</gene>
<dbReference type="PROSITE" id="PS51007">
    <property type="entry name" value="CYTC"/>
    <property type="match status" value="1"/>
</dbReference>
<evidence type="ECO:0000256" key="4">
    <source>
        <dbReference type="PROSITE-ProRule" id="PRU00433"/>
    </source>
</evidence>
<organism evidence="7 8">
    <name type="scientific">Imperialibacter roseus</name>
    <dbReference type="NCBI Taxonomy" id="1324217"/>
    <lineage>
        <taxon>Bacteria</taxon>
        <taxon>Pseudomonadati</taxon>
        <taxon>Bacteroidota</taxon>
        <taxon>Cytophagia</taxon>
        <taxon>Cytophagales</taxon>
        <taxon>Flammeovirgaceae</taxon>
        <taxon>Imperialibacter</taxon>
    </lineage>
</organism>
<keyword evidence="8" id="KW-1185">Reference proteome</keyword>
<proteinExistence type="predicted"/>
<dbReference type="InterPro" id="IPR022655">
    <property type="entry name" value="DUF1553"/>
</dbReference>
<dbReference type="CDD" id="cd04084">
    <property type="entry name" value="CBM6_xylanase-like"/>
    <property type="match status" value="1"/>
</dbReference>
<dbReference type="PANTHER" id="PTHR35889:SF3">
    <property type="entry name" value="F-BOX DOMAIN-CONTAINING PROTEIN"/>
    <property type="match status" value="1"/>
</dbReference>
<dbReference type="Pfam" id="PF07635">
    <property type="entry name" value="PSCyt1"/>
    <property type="match status" value="1"/>
</dbReference>
<protein>
    <submittedName>
        <fullName evidence="7">DUF1553 domain-containing protein</fullName>
    </submittedName>
</protein>
<dbReference type="SUPFAM" id="SSF46626">
    <property type="entry name" value="Cytochrome c"/>
    <property type="match status" value="1"/>
</dbReference>
<feature type="domain" description="Cytochrome c" evidence="6">
    <location>
        <begin position="15"/>
        <end position="124"/>
    </location>
</feature>
<evidence type="ECO:0000256" key="1">
    <source>
        <dbReference type="ARBA" id="ARBA00022617"/>
    </source>
</evidence>
<sequence length="903" mass="102989">MKHLLNYRFLILPVLALAIGLAVWQMYPRKKVDFSTEVKPILNQHCITCHGGVKKNGGFSVLFREEALGDTKSGKPAIIPGHAGESELMRRLLANDPEVKMPYKKKPLSDEEIDILRRWIDEGAEWGEHWAYQPVEKPELPTPKSFASLKESEVAASEQPIDLFIRKKLSEVGLQPSPEAPKDILLRRVSLDLTGLPPSDELVEAFLTEENPITYEEVVDALLADPAYGERWTAMWLDLARYADTKGYERDPGREIWHYRDWLIKAFNEDKPYDDFLTEQLAGDLLPDPTDDQLIATAFHRNTMTNDEGGTDNEEFRVAAVLDRVNTTWEVLMGTTFACVQCHSHPYDPIRHEDYYRFAAFFNNTRDEDTYDEYPLLRHFEEEDSTKLVSLKNWLEENATPSKTKEVVQFVKTWQPAINSITADEFVDAELADTKWLVFRNHGVARLPSVELTARNLLTYRYRTNIKDGTWTIRLDDRKSGSVLKELKMRDTGGKWVIDTLSFAGVEGRHHVYLSYESPSLTNPAANGIFFDWFHFSSQFPGGEAADDAQSTYWELVNAKVETTPIMVENPPGMTRESHVFERGNWLVKGEKVEPGVPEVFPDLPDGAPANRLGMAMWLTDPANPLTARTIINRLWEQLYGQGLAETLEDLGSQGIEPTHPELLDYLSWQLVNEHDWSLKQILKTMVMSATYRQSSVATDDVLEKDQFNQYYARAPRTRLSAEQLRDQALAVSGLLSSKMYGPSVMPYQPKGIWNSAYSNADWKQSEGEDQYRRGVYTYWKRTSAYPAMLTFDATAREVCVARRIRTNTPLQALVLLNDSVYVEAAHHLALKMKQSGESPEDHIDYGYRAAMKRPITPGKRQTLENLYNQALRSYEGEEDAETQAMQLVAAAILNLDEFVTRN</sequence>
<accession>A0ABZ0IZ21</accession>
<dbReference type="InterPro" id="IPR011444">
    <property type="entry name" value="DUF1549"/>
</dbReference>